<organism evidence="1 2">
    <name type="scientific">Rhizobium rosettiformans</name>
    <dbReference type="NCBI Taxonomy" id="1368430"/>
    <lineage>
        <taxon>Bacteria</taxon>
        <taxon>Pseudomonadati</taxon>
        <taxon>Pseudomonadota</taxon>
        <taxon>Alphaproteobacteria</taxon>
        <taxon>Hyphomicrobiales</taxon>
        <taxon>Rhizobiaceae</taxon>
        <taxon>Rhizobium/Agrobacterium group</taxon>
        <taxon>Rhizobium</taxon>
    </lineage>
</organism>
<comment type="caution">
    <text evidence="1">The sequence shown here is derived from an EMBL/GenBank/DDBJ whole genome shotgun (WGS) entry which is preliminary data.</text>
</comment>
<keyword evidence="2" id="KW-1185">Reference proteome</keyword>
<protein>
    <submittedName>
        <fullName evidence="1">Uncharacterized protein</fullName>
    </submittedName>
</protein>
<accession>A0A7W8HUZ1</accession>
<sequence length="37" mass="3969">MDGFGANGALPQNGSLWDMRKLKQVIPNARNALEPAS</sequence>
<dbReference type="EMBL" id="JACHGA010000027">
    <property type="protein sequence ID" value="MBB5278657.1"/>
    <property type="molecule type" value="Genomic_DNA"/>
</dbReference>
<dbReference type="Proteomes" id="UP000550895">
    <property type="component" value="Unassembled WGS sequence"/>
</dbReference>
<gene>
    <name evidence="1" type="ORF">HNR26_004759</name>
</gene>
<dbReference type="AlphaFoldDB" id="A0A7W8HUZ1"/>
<proteinExistence type="predicted"/>
<reference evidence="1 2" key="1">
    <citation type="submission" date="2020-08" db="EMBL/GenBank/DDBJ databases">
        <title>Genomic Encyclopedia of Type Strains, Phase IV (KMG-IV): sequencing the most valuable type-strain genomes for metagenomic binning, comparative biology and taxonomic classification.</title>
        <authorList>
            <person name="Goeker M."/>
        </authorList>
    </citation>
    <scope>NUCLEOTIDE SEQUENCE [LARGE SCALE GENOMIC DNA]</scope>
    <source>
        <strain evidence="1 2">DSM 26376</strain>
    </source>
</reference>
<evidence type="ECO:0000313" key="1">
    <source>
        <dbReference type="EMBL" id="MBB5278657.1"/>
    </source>
</evidence>
<evidence type="ECO:0000313" key="2">
    <source>
        <dbReference type="Proteomes" id="UP000550895"/>
    </source>
</evidence>
<name>A0A7W8HUZ1_9HYPH</name>